<dbReference type="EMBL" id="WIWV01000005">
    <property type="protein sequence ID" value="KAF7719529.1"/>
    <property type="molecule type" value="Genomic_DNA"/>
</dbReference>
<dbReference type="InterPro" id="IPR053221">
    <property type="entry name" value="Burnettramic_acid_biosynth"/>
</dbReference>
<protein>
    <submittedName>
        <fullName evidence="2">Uncharacterized protein</fullName>
    </submittedName>
</protein>
<evidence type="ECO:0000256" key="1">
    <source>
        <dbReference type="SAM" id="MobiDB-lite"/>
    </source>
</evidence>
<dbReference type="PANTHER" id="PTHR38887">
    <property type="entry name" value="CHROMOSOME 21, WHOLE GENOME SHOTGUN SEQUENCE"/>
    <property type="match status" value="1"/>
</dbReference>
<dbReference type="Proteomes" id="UP000631181">
    <property type="component" value="Unassembled WGS sequence"/>
</dbReference>
<comment type="caution">
    <text evidence="2">The sequence shown here is derived from an EMBL/GenBank/DDBJ whole genome shotgun (WGS) entry which is preliminary data.</text>
</comment>
<dbReference type="PANTHER" id="PTHR38887:SF1">
    <property type="entry name" value="RAS MODIFICATION PROTEIN ERF4"/>
    <property type="match status" value="1"/>
</dbReference>
<keyword evidence="3" id="KW-1185">Reference proteome</keyword>
<accession>A0A8J8WJW6</accession>
<feature type="region of interest" description="Disordered" evidence="1">
    <location>
        <begin position="1"/>
        <end position="103"/>
    </location>
</feature>
<gene>
    <name evidence="2" type="ORF">PECM_006387</name>
</gene>
<name>A0A8J8WJW6_9EURO</name>
<evidence type="ECO:0000313" key="2">
    <source>
        <dbReference type="EMBL" id="KAF7719529.1"/>
    </source>
</evidence>
<sequence>MLSKMLGAGLGMASEAIHSSKSRSRSRSQSGQALDDQPVEASCSSAGPSSRHLVENNGPIQDPIYGDAKQRDIPPEKGKYLSQTTTSASESYDDSDSESEELRALAQDEAAWELDDMATQLNPPTYNESQAAAVAESENVKIKKEEEMVRQLVRKAGPPPHPPRRLPCPVILPQRRPRDKSRGFVRAYAPVLADCGISQEVFLEYLESWDKASKASSWLEVVFVASSIVGFVPEVAAQVTGLVLQVVSGMAREMQSRSRRNTFLDRVNQDLFMPRGLFALVMAFRDKNPSQSSAPIYRLTSSLGKKLFTTEKLDINQTVAKYSNPDPEMSKLQKGLRDVRVTNGEIEQQIELPEAAELVFPDLDEVAEAALTGDDNLEKKKPGTFDRFKDAGDWVQDYMDRRSQAFYEAEHRGSSLAVASEHRQPLKSRYNDPTHPANSGSLIALLTGGAVNPTPRREARREARQDRRNMVREYKDARRVARGRAPRGPRKVKSRGSRKTIFKKILIRDVLYLTIVNVPTKEELQQSAAQLDHILREHESLQ</sequence>
<organism evidence="2 3">
    <name type="scientific">Penicillium ucsense</name>
    <dbReference type="NCBI Taxonomy" id="2839758"/>
    <lineage>
        <taxon>Eukaryota</taxon>
        <taxon>Fungi</taxon>
        <taxon>Dikarya</taxon>
        <taxon>Ascomycota</taxon>
        <taxon>Pezizomycotina</taxon>
        <taxon>Eurotiomycetes</taxon>
        <taxon>Eurotiomycetidae</taxon>
        <taxon>Eurotiales</taxon>
        <taxon>Aspergillaceae</taxon>
        <taxon>Penicillium</taxon>
    </lineage>
</organism>
<feature type="compositionally biased region" description="Basic and acidic residues" evidence="1">
    <location>
        <begin position="68"/>
        <end position="79"/>
    </location>
</feature>
<dbReference type="AlphaFoldDB" id="A0A8J8WJW6"/>
<dbReference type="OrthoDB" id="3433125at2759"/>
<proteinExistence type="predicted"/>
<evidence type="ECO:0000313" key="3">
    <source>
        <dbReference type="Proteomes" id="UP000631181"/>
    </source>
</evidence>
<reference evidence="2" key="1">
    <citation type="journal article" date="2020" name="Front. Microbiol.">
        <title>Gene regulatory networks of Penicillium echinulatum 2HH and Penicillium oxalicum 114-2 inferred by a computational biology approach.</title>
        <authorList>
            <person name="Lenz A.R."/>
            <person name="Galan-Vasquez E."/>
            <person name="Balbinot E."/>
            <person name="De Abreu F.P."/>
            <person name="De Oliveira N.S."/>
            <person name="Da Rosa L.O."/>
            <person name="De Avila E Silva S."/>
            <person name="Camassola M."/>
            <person name="Dillon A.J.P."/>
            <person name="Perez-Rueda E."/>
        </authorList>
    </citation>
    <scope>NUCLEOTIDE SEQUENCE</scope>
    <source>
        <strain evidence="2">S1M29</strain>
    </source>
</reference>